<feature type="compositionally biased region" description="Basic and acidic residues" evidence="1">
    <location>
        <begin position="21"/>
        <end position="36"/>
    </location>
</feature>
<evidence type="ECO:0000313" key="4">
    <source>
        <dbReference type="Proteomes" id="UP000002729"/>
    </source>
</evidence>
<dbReference type="KEGG" id="aaf:AURANDRAFT_72829"/>
<dbReference type="PROSITE" id="PS50835">
    <property type="entry name" value="IG_LIKE"/>
    <property type="match status" value="1"/>
</dbReference>
<evidence type="ECO:0000256" key="1">
    <source>
        <dbReference type="SAM" id="MobiDB-lite"/>
    </source>
</evidence>
<reference evidence="3 4" key="1">
    <citation type="journal article" date="2011" name="Proc. Natl. Acad. Sci. U.S.A.">
        <title>Niche of harmful alga Aureococcus anophagefferens revealed through ecogenomics.</title>
        <authorList>
            <person name="Gobler C.J."/>
            <person name="Berry D.L."/>
            <person name="Dyhrman S.T."/>
            <person name="Wilhelm S.W."/>
            <person name="Salamov A."/>
            <person name="Lobanov A.V."/>
            <person name="Zhang Y."/>
            <person name="Collier J.L."/>
            <person name="Wurch L.L."/>
            <person name="Kustka A.B."/>
            <person name="Dill B.D."/>
            <person name="Shah M."/>
            <person name="VerBerkmoes N.C."/>
            <person name="Kuo A."/>
            <person name="Terry A."/>
            <person name="Pangilinan J."/>
            <person name="Lindquist E.A."/>
            <person name="Lucas S."/>
            <person name="Paulsen I.T."/>
            <person name="Hattenrath-Lehmann T.K."/>
            <person name="Talmage S.C."/>
            <person name="Walker E.A."/>
            <person name="Koch F."/>
            <person name="Burson A.M."/>
            <person name="Marcoval M.A."/>
            <person name="Tang Y.Z."/>
            <person name="Lecleir G.R."/>
            <person name="Coyne K.J."/>
            <person name="Berg G.M."/>
            <person name="Bertrand E.M."/>
            <person name="Saito M.A."/>
            <person name="Gladyshev V.N."/>
            <person name="Grigoriev I.V."/>
        </authorList>
    </citation>
    <scope>NUCLEOTIDE SEQUENCE [LARGE SCALE GENOMIC DNA]</scope>
    <source>
        <strain evidence="4">CCMP 1984</strain>
    </source>
</reference>
<proteinExistence type="predicted"/>
<dbReference type="GeneID" id="20228896"/>
<dbReference type="InParanoid" id="F0YQ78"/>
<sequence>MAARREGAVRHGRAVTTAASCREDTGETRRCARRDGPAPTLDDPDARHAIFAAEPERFAEHRDEHGAAAKHLDARAELVAGVQLAQLQEPALVEVRGDDGVSDARLTRAAAAAVDDARRGGAVRGVKIKSYLGEEAAHHAPSLEFVKGTIAFSLDLEYYTSAQGRSLLCNSLGVIYEVLRKQHVRIRWGSCNRDVQANLQNDTERLGIVGWPGPVSAFHLLLIRTTNEGSLAGPYRCGRTSTAPREDGEELSEPWCLRTSVFTGPSPQRLYSCGFKNEVESDSRKPDPDGGDILCDSDISSVTGVEKGVSLISLLCTMVNSINEELLWCDQTIAYEILHMGSSFGCRLVLDRNLALWVHASSCGVSCCLRCYPLRQKKIVQYEHPNTSVVEHVYVGKRTGCVLTYHLRVCVYIQRCRQSGVNDDALAASTVVKYLWTGALGLSCL</sequence>
<dbReference type="InterPro" id="IPR007110">
    <property type="entry name" value="Ig-like_dom"/>
</dbReference>
<evidence type="ECO:0000259" key="2">
    <source>
        <dbReference type="PROSITE" id="PS50835"/>
    </source>
</evidence>
<dbReference type="Proteomes" id="UP000002729">
    <property type="component" value="Unassembled WGS sequence"/>
</dbReference>
<accession>F0YQ78</accession>
<name>F0YQ78_AURAN</name>
<dbReference type="RefSeq" id="XP_009042570.1">
    <property type="nucleotide sequence ID" value="XM_009044322.1"/>
</dbReference>
<evidence type="ECO:0000313" key="3">
    <source>
        <dbReference type="EMBL" id="EGB02730.1"/>
    </source>
</evidence>
<dbReference type="EMBL" id="GL833344">
    <property type="protein sequence ID" value="EGB02730.1"/>
    <property type="molecule type" value="Genomic_DNA"/>
</dbReference>
<gene>
    <name evidence="3" type="ORF">AURANDRAFT_72829</name>
</gene>
<feature type="region of interest" description="Disordered" evidence="1">
    <location>
        <begin position="1"/>
        <end position="44"/>
    </location>
</feature>
<organism evidence="4">
    <name type="scientific">Aureococcus anophagefferens</name>
    <name type="common">Harmful bloom alga</name>
    <dbReference type="NCBI Taxonomy" id="44056"/>
    <lineage>
        <taxon>Eukaryota</taxon>
        <taxon>Sar</taxon>
        <taxon>Stramenopiles</taxon>
        <taxon>Ochrophyta</taxon>
        <taxon>Pelagophyceae</taxon>
        <taxon>Pelagomonadales</taxon>
        <taxon>Pelagomonadaceae</taxon>
        <taxon>Aureococcus</taxon>
    </lineage>
</organism>
<dbReference type="AlphaFoldDB" id="F0YQ78"/>
<feature type="domain" description="Ig-like" evidence="2">
    <location>
        <begin position="141"/>
        <end position="252"/>
    </location>
</feature>
<keyword evidence="4" id="KW-1185">Reference proteome</keyword>
<protein>
    <recommendedName>
        <fullName evidence="2">Ig-like domain-containing protein</fullName>
    </recommendedName>
</protein>